<reference evidence="3" key="1">
    <citation type="journal article" date="2020" name="Fungal Divers.">
        <title>Resolving the Mortierellaceae phylogeny through synthesis of multi-gene phylogenetics and phylogenomics.</title>
        <authorList>
            <person name="Vandepol N."/>
            <person name="Liber J."/>
            <person name="Desiro A."/>
            <person name="Na H."/>
            <person name="Kennedy M."/>
            <person name="Barry K."/>
            <person name="Grigoriev I.V."/>
            <person name="Miller A.N."/>
            <person name="O'Donnell K."/>
            <person name="Stajich J.E."/>
            <person name="Bonito G."/>
        </authorList>
    </citation>
    <scope>NUCLEOTIDE SEQUENCE</scope>
    <source>
        <strain evidence="3">KOD1015</strain>
    </source>
</reference>
<gene>
    <name evidence="3" type="ORF">BGW38_010641</name>
</gene>
<accession>A0A9P6FWP0</accession>
<dbReference type="Proteomes" id="UP000780801">
    <property type="component" value="Unassembled WGS sequence"/>
</dbReference>
<comment type="caution">
    <text evidence="3">The sequence shown here is derived from an EMBL/GenBank/DDBJ whole genome shotgun (WGS) entry which is preliminary data.</text>
</comment>
<evidence type="ECO:0000256" key="1">
    <source>
        <dbReference type="SAM" id="MobiDB-lite"/>
    </source>
</evidence>
<protein>
    <recommendedName>
        <fullName evidence="5">Secreted protein</fullName>
    </recommendedName>
</protein>
<feature type="region of interest" description="Disordered" evidence="1">
    <location>
        <begin position="45"/>
        <end position="76"/>
    </location>
</feature>
<organism evidence="3 4">
    <name type="scientific">Lunasporangiospora selenospora</name>
    <dbReference type="NCBI Taxonomy" id="979761"/>
    <lineage>
        <taxon>Eukaryota</taxon>
        <taxon>Fungi</taxon>
        <taxon>Fungi incertae sedis</taxon>
        <taxon>Mucoromycota</taxon>
        <taxon>Mortierellomycotina</taxon>
        <taxon>Mortierellomycetes</taxon>
        <taxon>Mortierellales</taxon>
        <taxon>Mortierellaceae</taxon>
        <taxon>Lunasporangiospora</taxon>
    </lineage>
</organism>
<dbReference type="EMBL" id="JAABOA010000893">
    <property type="protein sequence ID" value="KAF9582869.1"/>
    <property type="molecule type" value="Genomic_DNA"/>
</dbReference>
<name>A0A9P6FWP0_9FUNG</name>
<evidence type="ECO:0008006" key="5">
    <source>
        <dbReference type="Google" id="ProtNLM"/>
    </source>
</evidence>
<proteinExistence type="predicted"/>
<evidence type="ECO:0000313" key="4">
    <source>
        <dbReference type="Proteomes" id="UP000780801"/>
    </source>
</evidence>
<feature type="signal peptide" evidence="2">
    <location>
        <begin position="1"/>
        <end position="26"/>
    </location>
</feature>
<keyword evidence="2" id="KW-0732">Signal</keyword>
<feature type="chain" id="PRO_5040220046" description="Secreted protein" evidence="2">
    <location>
        <begin position="27"/>
        <end position="152"/>
    </location>
</feature>
<dbReference type="AlphaFoldDB" id="A0A9P6FWP0"/>
<evidence type="ECO:0000313" key="3">
    <source>
        <dbReference type="EMBL" id="KAF9582869.1"/>
    </source>
</evidence>
<sequence length="152" mass="16476">MQLTQCITYVSAVSMCMLLVVAQAAAVDSRFSGAVISSRGVHPPQGWAPTNVKHPRQLSTPSVRPTGAMSYAQNKPPLGVTGPMKPLWPSDSTRPPVAKRVVSGGHPLEIVQASTNTDSGLLEKRWHNNCCDDDCCDDDCCDDNCCDDNCWW</sequence>
<keyword evidence="4" id="KW-1185">Reference proteome</keyword>
<evidence type="ECO:0000256" key="2">
    <source>
        <dbReference type="SAM" id="SignalP"/>
    </source>
</evidence>